<evidence type="ECO:0008006" key="3">
    <source>
        <dbReference type="Google" id="ProtNLM"/>
    </source>
</evidence>
<dbReference type="Proteomes" id="UP000203710">
    <property type="component" value="Segment"/>
</dbReference>
<protein>
    <recommendedName>
        <fullName evidence="3">Virion structural protein</fullName>
    </recommendedName>
</protein>
<sequence>MFWFAVAFLVVFAVAYATMPKPKGPALGTVESPTAEEGRAIPVLFGTRQIKAVNVVWYGDIRSEAVKKKGGKK</sequence>
<name>A0A0K1LKL1_9CAUD</name>
<dbReference type="GeneID" id="26796457"/>
<organism evidence="1 2">
    <name type="scientific">Rhodobacter phage RcTitan</name>
    <dbReference type="NCBI Taxonomy" id="1662330"/>
    <lineage>
        <taxon>Viruses</taxon>
        <taxon>Duplodnaviria</taxon>
        <taxon>Heunggongvirae</taxon>
        <taxon>Uroviricota</taxon>
        <taxon>Caudoviricetes</taxon>
        <taxon>Titanvirus</taxon>
        <taxon>Titanvirus rctitan</taxon>
    </lineage>
</organism>
<evidence type="ECO:0000313" key="2">
    <source>
        <dbReference type="Proteomes" id="UP000203710"/>
    </source>
</evidence>
<dbReference type="KEGG" id="vg:26796457"/>
<accession>A0A0K1LKL1</accession>
<evidence type="ECO:0000313" key="1">
    <source>
        <dbReference type="EMBL" id="AKU43041.1"/>
    </source>
</evidence>
<keyword evidence="2" id="KW-1185">Reference proteome</keyword>
<gene>
    <name evidence="1" type="ORF">RCTITAN_24</name>
</gene>
<proteinExistence type="predicted"/>
<reference evidence="1 2" key="1">
    <citation type="journal article" date="2016" name="Genome Announc.">
        <title>Complete Genome Sequences of Five Bacteriophages That Infect Rhodobacter capsulatus.</title>
        <authorList>
            <person name="Bollivar D.W."/>
            <person name="Bernardoni B."/>
            <person name="Bockman M.R."/>
            <person name="Miller B.M."/>
            <person name="Russell D.A."/>
            <person name="Delesalle V.A."/>
            <person name="Krukonis G.P."/>
            <person name="Hatfull G.F."/>
            <person name="Cross M.R."/>
            <person name="Szewczyk M.M."/>
            <person name="Eppurath A."/>
        </authorList>
    </citation>
    <scope>NUCLEOTIDE SEQUENCE [LARGE SCALE GENOMIC DNA]</scope>
</reference>
<dbReference type="RefSeq" id="YP_009225689.1">
    <property type="nucleotide sequence ID" value="NC_029097.1"/>
</dbReference>
<dbReference type="OrthoDB" id="23328at10239"/>
<dbReference type="EMBL" id="KR935213">
    <property type="protein sequence ID" value="AKU43041.1"/>
    <property type="molecule type" value="Genomic_DNA"/>
</dbReference>